<dbReference type="EMBL" id="CAMAPF010000931">
    <property type="protein sequence ID" value="CAH9123575.1"/>
    <property type="molecule type" value="Genomic_DNA"/>
</dbReference>
<protein>
    <recommendedName>
        <fullName evidence="1">Reverse transcriptase domain-containing protein</fullName>
    </recommendedName>
</protein>
<dbReference type="GO" id="GO:0003824">
    <property type="term" value="F:catalytic activity"/>
    <property type="evidence" value="ECO:0007669"/>
    <property type="project" value="InterPro"/>
</dbReference>
<evidence type="ECO:0000313" key="3">
    <source>
        <dbReference type="Proteomes" id="UP001152523"/>
    </source>
</evidence>
<dbReference type="InterPro" id="IPR026960">
    <property type="entry name" value="RVT-Znf"/>
</dbReference>
<dbReference type="Pfam" id="PF13966">
    <property type="entry name" value="zf-RVT"/>
    <property type="match status" value="1"/>
</dbReference>
<sequence>MGMIRRKTAPPTRMIWMIKVASWNVRGLKKPSKHSTLSNFIKVNNVCLCGFLETKMTKNNISNYISNKWPGWQFQTNHDFIDGGRILVFWNPNLIICTMIEMGEQYIHFKCQCRTSQTVFYATFVYSLYTVLRRRALWEHLTSLGDLIRDPWLIAGDFNCVCSPNERLGSSTPSGYVLKDLLDFKIRANLQDAPSTGEFFTWNKGNIWAKLDRVSLNESWAHLGIECKAHFAEMEVEFDHTASVVSILYNSSSRPKAFKFFNMWLQHLDFTNILMQNWNVDINGSAQFQIARKLKLLKQPLKNLNNLEFGHISTKAKHAKEEFKMLHRLWLNSPNDAELEDQVKGARKRATFLCEAECCFFQQRAKATHILEADKGTRYFHAIVNRNKARNTITSITLDDGSLTSSIDHVGNEFVKFFVDLFGTEMETFSFDHTVLGTGPLIEPSVHECLLSPITNKEIKDALFDIGDNKAPGPDGYSSAFFKKNWNIVGGDVTRATKEFFNSGKMLKQLNHTVIALIPKTSHSPKVSDYRPISCTNVLYKIITKIIAARIIPTLSGLINKAQGAFVDGRLMFDNIFLAQELVRGYNRKRISPRCMIKVDLRKAYDTISWDFLANVLTGLGYPGIFVGWIMECVTTASFSVSLNGSLHGFFKGKRGIRQGDPMSPLLFVLCLEYFSRLLAIKTKTSGFNYHPLCGSLGITHLAYADDLMLFSRGDKYSIGILVDALKEFGDVSGLRVNHNKSNIFIGGVHSFDVQGILDLVDFDQGIFPVRYLGVPLAPLKISVAQYAPLLDTVNDFLNAWNTKTISYAGKLELIRSVIQGVQSFWLQVFPVPQTILNRIVSICRIFLWGGKFAKVAWDDICLPREEGGLGVHNAKIWNHALLSRTLWDVHQKKDTLWVRWVNGVYLKGRNVWDFVPHTRDSQLMKRLSLIRNKICECFNNRNDMLLGLNARSMHGKLASAKIYDLLRVRGNVRTPMCFIWKSYIPPKLSFNVWMALRNRLPTQDSLGYLHIVNRCDLCKGGLETIPHLFFLCPFTCRVWQRIRDWMGLRHEMTTLLSAIKWITKTHKGSRMKAKAVRLAFCASVYYIWNARNSCRFDGSIKMEEEVIAKIKHVVYKIMYSIYPHDLIKF</sequence>
<dbReference type="InterPro" id="IPR043502">
    <property type="entry name" value="DNA/RNA_pol_sf"/>
</dbReference>
<dbReference type="SUPFAM" id="SSF56672">
    <property type="entry name" value="DNA/RNA polymerases"/>
    <property type="match status" value="1"/>
</dbReference>
<dbReference type="AlphaFoldDB" id="A0AAV0ELX4"/>
<reference evidence="2" key="1">
    <citation type="submission" date="2022-07" db="EMBL/GenBank/DDBJ databases">
        <authorList>
            <person name="Macas J."/>
            <person name="Novak P."/>
            <person name="Neumann P."/>
        </authorList>
    </citation>
    <scope>NUCLEOTIDE SEQUENCE</scope>
</reference>
<keyword evidence="3" id="KW-1185">Reference proteome</keyword>
<evidence type="ECO:0000313" key="2">
    <source>
        <dbReference type="EMBL" id="CAH9123575.1"/>
    </source>
</evidence>
<organism evidence="2 3">
    <name type="scientific">Cuscuta epithymum</name>
    <dbReference type="NCBI Taxonomy" id="186058"/>
    <lineage>
        <taxon>Eukaryota</taxon>
        <taxon>Viridiplantae</taxon>
        <taxon>Streptophyta</taxon>
        <taxon>Embryophyta</taxon>
        <taxon>Tracheophyta</taxon>
        <taxon>Spermatophyta</taxon>
        <taxon>Magnoliopsida</taxon>
        <taxon>eudicotyledons</taxon>
        <taxon>Gunneridae</taxon>
        <taxon>Pentapetalae</taxon>
        <taxon>asterids</taxon>
        <taxon>lamiids</taxon>
        <taxon>Solanales</taxon>
        <taxon>Convolvulaceae</taxon>
        <taxon>Cuscuteae</taxon>
        <taxon>Cuscuta</taxon>
        <taxon>Cuscuta subgen. Cuscuta</taxon>
    </lineage>
</organism>
<dbReference type="Pfam" id="PF00078">
    <property type="entry name" value="RVT_1"/>
    <property type="match status" value="1"/>
</dbReference>
<dbReference type="SUPFAM" id="SSF56219">
    <property type="entry name" value="DNase I-like"/>
    <property type="match status" value="1"/>
</dbReference>
<dbReference type="PROSITE" id="PS50878">
    <property type="entry name" value="RT_POL"/>
    <property type="match status" value="1"/>
</dbReference>
<evidence type="ECO:0000259" key="1">
    <source>
        <dbReference type="PROSITE" id="PS50878"/>
    </source>
</evidence>
<gene>
    <name evidence="2" type="ORF">CEPIT_LOCUS25319</name>
</gene>
<comment type="caution">
    <text evidence="2">The sequence shown here is derived from an EMBL/GenBank/DDBJ whole genome shotgun (WGS) entry which is preliminary data.</text>
</comment>
<dbReference type="Gene3D" id="3.60.10.10">
    <property type="entry name" value="Endonuclease/exonuclease/phosphatase"/>
    <property type="match status" value="1"/>
</dbReference>
<dbReference type="InterPro" id="IPR036691">
    <property type="entry name" value="Endo/exonu/phosph_ase_sf"/>
</dbReference>
<dbReference type="Proteomes" id="UP001152523">
    <property type="component" value="Unassembled WGS sequence"/>
</dbReference>
<dbReference type="PANTHER" id="PTHR33116">
    <property type="entry name" value="REVERSE TRANSCRIPTASE ZINC-BINDING DOMAIN-CONTAINING PROTEIN-RELATED-RELATED"/>
    <property type="match status" value="1"/>
</dbReference>
<accession>A0AAV0ELX4</accession>
<dbReference type="InterPro" id="IPR000477">
    <property type="entry name" value="RT_dom"/>
</dbReference>
<dbReference type="CDD" id="cd01650">
    <property type="entry name" value="RT_nLTR_like"/>
    <property type="match status" value="1"/>
</dbReference>
<dbReference type="Pfam" id="PF03372">
    <property type="entry name" value="Exo_endo_phos"/>
    <property type="match status" value="1"/>
</dbReference>
<dbReference type="PANTHER" id="PTHR33116:SF84">
    <property type="entry name" value="RNA-DIRECTED DNA POLYMERASE"/>
    <property type="match status" value="1"/>
</dbReference>
<proteinExistence type="predicted"/>
<dbReference type="InterPro" id="IPR005135">
    <property type="entry name" value="Endo/exonuclease/phosphatase"/>
</dbReference>
<name>A0AAV0ELX4_9ASTE</name>
<feature type="domain" description="Reverse transcriptase" evidence="1">
    <location>
        <begin position="499"/>
        <end position="777"/>
    </location>
</feature>